<comment type="caution">
    <text evidence="7">The sequence shown here is derived from an EMBL/GenBank/DDBJ whole genome shotgun (WGS) entry which is preliminary data.</text>
</comment>
<evidence type="ECO:0000256" key="5">
    <source>
        <dbReference type="ARBA" id="ARBA00022691"/>
    </source>
</evidence>
<keyword evidence="4" id="KW-0808">Transferase</keyword>
<dbReference type="PANTHER" id="PTHR43619:SF2">
    <property type="entry name" value="S-ADENOSYL-L-METHIONINE-DEPENDENT METHYLTRANSFERASES SUPERFAMILY PROTEIN"/>
    <property type="match status" value="1"/>
</dbReference>
<evidence type="ECO:0000256" key="2">
    <source>
        <dbReference type="ARBA" id="ARBA00008138"/>
    </source>
</evidence>
<name>A0ABW7Z5H9_9ACTN</name>
<evidence type="ECO:0000256" key="6">
    <source>
        <dbReference type="RuleBase" id="RU362030"/>
    </source>
</evidence>
<dbReference type="EMBL" id="JBITGY010000012">
    <property type="protein sequence ID" value="MFI6503439.1"/>
    <property type="molecule type" value="Genomic_DNA"/>
</dbReference>
<protein>
    <recommendedName>
        <fullName evidence="6">S-adenosyl-L-methionine-dependent methyltransferase</fullName>
        <ecNumber evidence="6">2.1.1.-</ecNumber>
    </recommendedName>
</protein>
<keyword evidence="8" id="KW-1185">Reference proteome</keyword>
<comment type="function">
    <text evidence="1 6">Exhibits S-adenosyl-L-methionine-dependent methyltransferase activity.</text>
</comment>
<dbReference type="Proteomes" id="UP001612741">
    <property type="component" value="Unassembled WGS sequence"/>
</dbReference>
<comment type="similarity">
    <text evidence="2 6">Belongs to the UPF0677 family.</text>
</comment>
<evidence type="ECO:0000313" key="8">
    <source>
        <dbReference type="Proteomes" id="UP001612741"/>
    </source>
</evidence>
<keyword evidence="3 6" id="KW-0489">Methyltransferase</keyword>
<evidence type="ECO:0000256" key="1">
    <source>
        <dbReference type="ARBA" id="ARBA00003907"/>
    </source>
</evidence>
<reference evidence="7 8" key="1">
    <citation type="submission" date="2024-10" db="EMBL/GenBank/DDBJ databases">
        <title>The Natural Products Discovery Center: Release of the First 8490 Sequenced Strains for Exploring Actinobacteria Biosynthetic Diversity.</title>
        <authorList>
            <person name="Kalkreuter E."/>
            <person name="Kautsar S.A."/>
            <person name="Yang D."/>
            <person name="Bader C.D."/>
            <person name="Teijaro C.N."/>
            <person name="Fluegel L."/>
            <person name="Davis C.M."/>
            <person name="Simpson J.R."/>
            <person name="Lauterbach L."/>
            <person name="Steele A.D."/>
            <person name="Gui C."/>
            <person name="Meng S."/>
            <person name="Li G."/>
            <person name="Viehrig K."/>
            <person name="Ye F."/>
            <person name="Su P."/>
            <person name="Kiefer A.F."/>
            <person name="Nichols A."/>
            <person name="Cepeda A.J."/>
            <person name="Yan W."/>
            <person name="Fan B."/>
            <person name="Jiang Y."/>
            <person name="Adhikari A."/>
            <person name="Zheng C.-J."/>
            <person name="Schuster L."/>
            <person name="Cowan T.M."/>
            <person name="Smanski M.J."/>
            <person name="Chevrette M.G."/>
            <person name="De Carvalho L.P.S."/>
            <person name="Shen B."/>
        </authorList>
    </citation>
    <scope>NUCLEOTIDE SEQUENCE [LARGE SCALE GENOMIC DNA]</scope>
    <source>
        <strain evidence="7 8">NPDC050545</strain>
    </source>
</reference>
<keyword evidence="5 6" id="KW-0949">S-adenosyl-L-methionine</keyword>
<dbReference type="InterPro" id="IPR007213">
    <property type="entry name" value="Ppm1/Ppm2/Tcmp"/>
</dbReference>
<dbReference type="InterPro" id="IPR029063">
    <property type="entry name" value="SAM-dependent_MTases_sf"/>
</dbReference>
<proteinExistence type="inferred from homology"/>
<dbReference type="InterPro" id="IPR011610">
    <property type="entry name" value="SAM_mthyl_Trfase_ML2640-like"/>
</dbReference>
<dbReference type="GO" id="GO:0008168">
    <property type="term" value="F:methyltransferase activity"/>
    <property type="evidence" value="ECO:0007669"/>
    <property type="project" value="UniProtKB-KW"/>
</dbReference>
<evidence type="ECO:0000313" key="7">
    <source>
        <dbReference type="EMBL" id="MFI6503439.1"/>
    </source>
</evidence>
<dbReference type="GO" id="GO:0032259">
    <property type="term" value="P:methylation"/>
    <property type="evidence" value="ECO:0007669"/>
    <property type="project" value="UniProtKB-KW"/>
</dbReference>
<dbReference type="EC" id="2.1.1.-" evidence="6"/>
<sequence>MNDGVRPDPVKLSSDWMAVLRAREHAQPDAYLSDPCAAAFVTPAAETGVDTLGGGVLPSAVVPIRARLGDLTLLSSGVRQAVSLGSGTDCRAYRLPLEPGVVYYEIDLPGQLTGKTERLAAAGFAPRCGVRVVEADLRRDWAPQLVTAGFSPAEPAHWIAEGLLSYLSAERIQTLLAAVSSLAAPGSWLTFDIPHERFLRDPVFEPFLREMGRRGVPYVGALTDPAETLAGFGWSASAVLHRELATGGCRWLPPLPERLRTPPADVWLVRAHRP</sequence>
<dbReference type="PANTHER" id="PTHR43619">
    <property type="entry name" value="S-ADENOSYL-L-METHIONINE-DEPENDENT METHYLTRANSFERASE YKTD-RELATED"/>
    <property type="match status" value="1"/>
</dbReference>
<dbReference type="Pfam" id="PF04072">
    <property type="entry name" value="LCM"/>
    <property type="match status" value="1"/>
</dbReference>
<dbReference type="Gene3D" id="3.40.50.150">
    <property type="entry name" value="Vaccinia Virus protein VP39"/>
    <property type="match status" value="1"/>
</dbReference>
<gene>
    <name evidence="7" type="ORF">ACIBG2_39065</name>
</gene>
<dbReference type="NCBIfam" id="TIGR00027">
    <property type="entry name" value="mthyl_TIGR00027"/>
    <property type="match status" value="1"/>
</dbReference>
<evidence type="ECO:0000256" key="3">
    <source>
        <dbReference type="ARBA" id="ARBA00022603"/>
    </source>
</evidence>
<dbReference type="SUPFAM" id="SSF53335">
    <property type="entry name" value="S-adenosyl-L-methionine-dependent methyltransferases"/>
    <property type="match status" value="1"/>
</dbReference>
<accession>A0ABW7Z5H9</accession>
<dbReference type="RefSeq" id="WP_397089220.1">
    <property type="nucleotide sequence ID" value="NZ_JBITGY010000012.1"/>
</dbReference>
<evidence type="ECO:0000256" key="4">
    <source>
        <dbReference type="ARBA" id="ARBA00022679"/>
    </source>
</evidence>
<organism evidence="7 8">
    <name type="scientific">Nonomuraea typhae</name>
    <dbReference type="NCBI Taxonomy" id="2603600"/>
    <lineage>
        <taxon>Bacteria</taxon>
        <taxon>Bacillati</taxon>
        <taxon>Actinomycetota</taxon>
        <taxon>Actinomycetes</taxon>
        <taxon>Streptosporangiales</taxon>
        <taxon>Streptosporangiaceae</taxon>
        <taxon>Nonomuraea</taxon>
    </lineage>
</organism>